<evidence type="ECO:0000259" key="7">
    <source>
        <dbReference type="PROSITE" id="PS50405"/>
    </source>
</evidence>
<dbReference type="GO" id="GO:0006749">
    <property type="term" value="P:glutathione metabolic process"/>
    <property type="evidence" value="ECO:0007669"/>
    <property type="project" value="TreeGrafter"/>
</dbReference>
<organism evidence="8">
    <name type="scientific">Prymnesium polylepis</name>
    <dbReference type="NCBI Taxonomy" id="72548"/>
    <lineage>
        <taxon>Eukaryota</taxon>
        <taxon>Haptista</taxon>
        <taxon>Haptophyta</taxon>
        <taxon>Prymnesiophyceae</taxon>
        <taxon>Prymnesiales</taxon>
        <taxon>Prymnesiaceae</taxon>
        <taxon>Prymnesium</taxon>
    </lineage>
</organism>
<feature type="domain" description="GST C-terminal" evidence="7">
    <location>
        <begin position="95"/>
        <end position="225"/>
    </location>
</feature>
<dbReference type="InterPro" id="IPR004046">
    <property type="entry name" value="GST_C"/>
</dbReference>
<dbReference type="InterPro" id="IPR050213">
    <property type="entry name" value="GST_superfamily"/>
</dbReference>
<accession>A0A6V3YXP7</accession>
<evidence type="ECO:0000259" key="6">
    <source>
        <dbReference type="PROSITE" id="PS50404"/>
    </source>
</evidence>
<dbReference type="EC" id="2.5.1.18" evidence="3"/>
<dbReference type="Pfam" id="PF02798">
    <property type="entry name" value="GST_N"/>
    <property type="match status" value="1"/>
</dbReference>
<evidence type="ECO:0000313" key="8">
    <source>
        <dbReference type="EMBL" id="CAE2243773.1"/>
    </source>
</evidence>
<comment type="function">
    <text evidence="1">Conjugation of reduced glutathione to a wide number of exogenous and endogenous hydrophobic electrophiles.</text>
</comment>
<dbReference type="InterPro" id="IPR036282">
    <property type="entry name" value="Glutathione-S-Trfase_C_sf"/>
</dbReference>
<dbReference type="InterPro" id="IPR036249">
    <property type="entry name" value="Thioredoxin-like_sf"/>
</dbReference>
<reference evidence="8" key="1">
    <citation type="submission" date="2021-01" db="EMBL/GenBank/DDBJ databases">
        <authorList>
            <person name="Corre E."/>
            <person name="Pelletier E."/>
            <person name="Niang G."/>
            <person name="Scheremetjew M."/>
            <person name="Finn R."/>
            <person name="Kale V."/>
            <person name="Holt S."/>
            <person name="Cochrane G."/>
            <person name="Meng A."/>
            <person name="Brown T."/>
            <person name="Cohen L."/>
        </authorList>
    </citation>
    <scope>NUCLEOTIDE SEQUENCE</scope>
    <source>
        <strain evidence="8">UIO037</strain>
    </source>
</reference>
<dbReference type="InterPro" id="IPR004045">
    <property type="entry name" value="Glutathione_S-Trfase_N"/>
</dbReference>
<comment type="similarity">
    <text evidence="2">Belongs to the GST superfamily. Mu family.</text>
</comment>
<dbReference type="GO" id="GO:0004364">
    <property type="term" value="F:glutathione transferase activity"/>
    <property type="evidence" value="ECO:0007669"/>
    <property type="project" value="UniProtKB-EC"/>
</dbReference>
<evidence type="ECO:0000256" key="5">
    <source>
        <dbReference type="ARBA" id="ARBA00047960"/>
    </source>
</evidence>
<keyword evidence="4" id="KW-0808">Transferase</keyword>
<sequence>MGGGGSAMSDCPTLGYHKIRGLAAAPRMMFFYKGQQFKNKAYANDMKEAWHGGEKPVLKQQNSLINLPYLQDGDVLVTQSNSVLLYLGKTLGIDKDDCWVHNHQVIDQTMDLRNDLMKIVYPFGAVKTPEQLPEGFKGHLEGSGTTNFTKLEGFCKGPYMCGAAPQSGDFHVFEMLDQHLVMVAELGLTFDTASFPKLMALHAKMKAEPSLAKYFDHAMYKSYPFNNALFTTFKGPGYDGNYDPVTEVVTM</sequence>
<evidence type="ECO:0000256" key="1">
    <source>
        <dbReference type="ARBA" id="ARBA00003701"/>
    </source>
</evidence>
<dbReference type="InterPro" id="IPR010987">
    <property type="entry name" value="Glutathione-S-Trfase_C-like"/>
</dbReference>
<dbReference type="Gene3D" id="3.40.30.10">
    <property type="entry name" value="Glutaredoxin"/>
    <property type="match status" value="1"/>
</dbReference>
<comment type="catalytic activity">
    <reaction evidence="5">
        <text>RX + glutathione = an S-substituted glutathione + a halide anion + H(+)</text>
        <dbReference type="Rhea" id="RHEA:16437"/>
        <dbReference type="ChEBI" id="CHEBI:15378"/>
        <dbReference type="ChEBI" id="CHEBI:16042"/>
        <dbReference type="ChEBI" id="CHEBI:17792"/>
        <dbReference type="ChEBI" id="CHEBI:57925"/>
        <dbReference type="ChEBI" id="CHEBI:90779"/>
        <dbReference type="EC" id="2.5.1.18"/>
    </reaction>
</comment>
<feature type="domain" description="GST N-terminal" evidence="6">
    <location>
        <begin position="10"/>
        <end position="95"/>
    </location>
</feature>
<evidence type="ECO:0000256" key="3">
    <source>
        <dbReference type="ARBA" id="ARBA00012452"/>
    </source>
</evidence>
<evidence type="ECO:0000256" key="2">
    <source>
        <dbReference type="ARBA" id="ARBA00005861"/>
    </source>
</evidence>
<dbReference type="AlphaFoldDB" id="A0A6V3YXP7"/>
<dbReference type="Gene3D" id="1.20.1050.10">
    <property type="match status" value="1"/>
</dbReference>
<dbReference type="SUPFAM" id="SSF47616">
    <property type="entry name" value="GST C-terminal domain-like"/>
    <property type="match status" value="1"/>
</dbReference>
<dbReference type="PANTHER" id="PTHR11571:SF222">
    <property type="entry name" value="GLUTATHIONE TRANSFERASE"/>
    <property type="match status" value="1"/>
</dbReference>
<dbReference type="PROSITE" id="PS50405">
    <property type="entry name" value="GST_CTER"/>
    <property type="match status" value="1"/>
</dbReference>
<evidence type="ECO:0000256" key="4">
    <source>
        <dbReference type="ARBA" id="ARBA00022679"/>
    </source>
</evidence>
<dbReference type="Pfam" id="PF14497">
    <property type="entry name" value="GST_C_3"/>
    <property type="match status" value="1"/>
</dbReference>
<protein>
    <recommendedName>
        <fullName evidence="3">glutathione transferase</fullName>
        <ecNumber evidence="3">2.5.1.18</ecNumber>
    </recommendedName>
</protein>
<proteinExistence type="inferred from homology"/>
<gene>
    <name evidence="8" type="ORF">CPOL0286_LOCUS13491</name>
</gene>
<dbReference type="PANTHER" id="PTHR11571">
    <property type="entry name" value="GLUTATHIONE S-TRANSFERASE"/>
    <property type="match status" value="1"/>
</dbReference>
<dbReference type="EMBL" id="HBKO01029689">
    <property type="protein sequence ID" value="CAE2243773.1"/>
    <property type="molecule type" value="Transcribed_RNA"/>
</dbReference>
<dbReference type="PROSITE" id="PS50404">
    <property type="entry name" value="GST_NTER"/>
    <property type="match status" value="1"/>
</dbReference>
<dbReference type="SUPFAM" id="SSF52833">
    <property type="entry name" value="Thioredoxin-like"/>
    <property type="match status" value="1"/>
</dbReference>
<name>A0A6V3YXP7_9EUKA</name>